<evidence type="ECO:0000256" key="1">
    <source>
        <dbReference type="SAM" id="MobiDB-lite"/>
    </source>
</evidence>
<name>A0AA46QTX3_VIBPH</name>
<dbReference type="EMBL" id="VRMQ01000001">
    <property type="protein sequence ID" value="TXN18690.1"/>
    <property type="molecule type" value="Genomic_DNA"/>
</dbReference>
<organism evidence="2 3">
    <name type="scientific">Vibrio parahaemolyticus</name>
    <dbReference type="NCBI Taxonomy" id="670"/>
    <lineage>
        <taxon>Bacteria</taxon>
        <taxon>Pseudomonadati</taxon>
        <taxon>Pseudomonadota</taxon>
        <taxon>Gammaproteobacteria</taxon>
        <taxon>Vibrionales</taxon>
        <taxon>Vibrionaceae</taxon>
        <taxon>Vibrio</taxon>
    </lineage>
</organism>
<reference evidence="2 3" key="1">
    <citation type="submission" date="2019-08" db="EMBL/GenBank/DDBJ databases">
        <title>Emerging of two pre-pandemic pathogenic O4:KUT lineages of Vibrio parahaemolyticus in coastal eastern China.</title>
        <authorList>
            <person name="Yu H."/>
        </authorList>
    </citation>
    <scope>NUCLEOTIDE SEQUENCE [LARGE SCALE GENOMIC DNA]</scope>
    <source>
        <strain evidence="2 3">HZ17-383</strain>
    </source>
</reference>
<proteinExistence type="predicted"/>
<dbReference type="PROSITE" id="PS51257">
    <property type="entry name" value="PROKAR_LIPOPROTEIN"/>
    <property type="match status" value="1"/>
</dbReference>
<sequence>MKIKLLTASVAAVLLAGCGSDSDPVVKTYSVQAYDPAVIGMKVTYTCGDLTGEADELTTNYETMVGYARISHIDVVSAPQDCEFVLSPTATSRDASNSKPITTTYKIPKGLAQADSRVTGSPFTTLVADSLEEGGVYSPEVAEQVFADLGIDINAIGVSVDDLLRNTENVVKELDKSTDAATKALATKLVATANVVSDVIKANPTATPKSISVAAKAITEEVIAKNPHYPKAGADSEDVIYVEISAEDTKNVVDQVEKDIAAGKPVDEIKPTVPTIPDAKPGKPVKPDPLPDGGTGATGGN</sequence>
<comment type="caution">
    <text evidence="2">The sequence shown here is derived from an EMBL/GenBank/DDBJ whole genome shotgun (WGS) entry which is preliminary data.</text>
</comment>
<dbReference type="RefSeq" id="WP_025500142.1">
    <property type="nucleotide sequence ID" value="NZ_CANUIV010000001.1"/>
</dbReference>
<evidence type="ECO:0000313" key="2">
    <source>
        <dbReference type="EMBL" id="TXN18690.1"/>
    </source>
</evidence>
<dbReference type="Proteomes" id="UP000321504">
    <property type="component" value="Unassembled WGS sequence"/>
</dbReference>
<feature type="region of interest" description="Disordered" evidence="1">
    <location>
        <begin position="263"/>
        <end position="301"/>
    </location>
</feature>
<gene>
    <name evidence="2" type="ORF">FVP01_06810</name>
</gene>
<protein>
    <submittedName>
        <fullName evidence="2">Uncharacterized protein</fullName>
    </submittedName>
</protein>
<dbReference type="AlphaFoldDB" id="A0AA46QTX3"/>
<accession>A0AA46QTX3</accession>
<evidence type="ECO:0000313" key="3">
    <source>
        <dbReference type="Proteomes" id="UP000321504"/>
    </source>
</evidence>